<comment type="caution">
    <text evidence="1">The sequence shown here is derived from an EMBL/GenBank/DDBJ whole genome shotgun (WGS) entry which is preliminary data.</text>
</comment>
<gene>
    <name evidence="1" type="ORF">RRG08_041512</name>
</gene>
<evidence type="ECO:0000313" key="2">
    <source>
        <dbReference type="Proteomes" id="UP001283361"/>
    </source>
</evidence>
<name>A0AAE1DJD9_9GAST</name>
<keyword evidence="2" id="KW-1185">Reference proteome</keyword>
<organism evidence="1 2">
    <name type="scientific">Elysia crispata</name>
    <name type="common">lettuce slug</name>
    <dbReference type="NCBI Taxonomy" id="231223"/>
    <lineage>
        <taxon>Eukaryota</taxon>
        <taxon>Metazoa</taxon>
        <taxon>Spiralia</taxon>
        <taxon>Lophotrochozoa</taxon>
        <taxon>Mollusca</taxon>
        <taxon>Gastropoda</taxon>
        <taxon>Heterobranchia</taxon>
        <taxon>Euthyneura</taxon>
        <taxon>Panpulmonata</taxon>
        <taxon>Sacoglossa</taxon>
        <taxon>Placobranchoidea</taxon>
        <taxon>Plakobranchidae</taxon>
        <taxon>Elysia</taxon>
    </lineage>
</organism>
<accession>A0AAE1DJD9</accession>
<evidence type="ECO:0000313" key="1">
    <source>
        <dbReference type="EMBL" id="KAK3771583.1"/>
    </source>
</evidence>
<reference evidence="1" key="1">
    <citation type="journal article" date="2023" name="G3 (Bethesda)">
        <title>A reference genome for the long-term kleptoplast-retaining sea slug Elysia crispata morphotype clarki.</title>
        <authorList>
            <person name="Eastman K.E."/>
            <person name="Pendleton A.L."/>
            <person name="Shaikh M.A."/>
            <person name="Suttiyut T."/>
            <person name="Ogas R."/>
            <person name="Tomko P."/>
            <person name="Gavelis G."/>
            <person name="Widhalm J.R."/>
            <person name="Wisecaver J.H."/>
        </authorList>
    </citation>
    <scope>NUCLEOTIDE SEQUENCE</scope>
    <source>
        <strain evidence="1">ECLA1</strain>
    </source>
</reference>
<dbReference type="AlphaFoldDB" id="A0AAE1DJD9"/>
<dbReference type="EMBL" id="JAWDGP010003707">
    <property type="protein sequence ID" value="KAK3771583.1"/>
    <property type="molecule type" value="Genomic_DNA"/>
</dbReference>
<protein>
    <submittedName>
        <fullName evidence="1">Uncharacterized protein</fullName>
    </submittedName>
</protein>
<dbReference type="Proteomes" id="UP001283361">
    <property type="component" value="Unassembled WGS sequence"/>
</dbReference>
<proteinExistence type="predicted"/>
<sequence>MLHLIRAVSLYEVMQHGRDVIKASLSSSFVICVDIDIVSHEFMNVKRMNRKLAAIENIICGEVGDMKFLLKIKSHSQGASVGFGSFSRCPLTNIEHFCLALVQLLFSLQRCLH</sequence>